<dbReference type="EMBL" id="JAAVLX010000027">
    <property type="protein sequence ID" value="NOJ44646.1"/>
    <property type="molecule type" value="Genomic_DNA"/>
</dbReference>
<evidence type="ECO:0000256" key="1">
    <source>
        <dbReference type="ARBA" id="ARBA00006484"/>
    </source>
</evidence>
<proteinExistence type="inferred from homology"/>
<organism evidence="3 4">
    <name type="scientific">Bradyrhizobium australiense</name>
    <dbReference type="NCBI Taxonomy" id="2721161"/>
    <lineage>
        <taxon>Bacteria</taxon>
        <taxon>Pseudomonadati</taxon>
        <taxon>Pseudomonadota</taxon>
        <taxon>Alphaproteobacteria</taxon>
        <taxon>Hyphomicrobiales</taxon>
        <taxon>Nitrobacteraceae</taxon>
        <taxon>Bradyrhizobium</taxon>
    </lineage>
</organism>
<feature type="domain" description="NAD-dependent epimerase/dehydratase" evidence="2">
    <location>
        <begin position="25"/>
        <end position="58"/>
    </location>
</feature>
<dbReference type="Gene3D" id="3.40.50.720">
    <property type="entry name" value="NAD(P)-binding Rossmann-like Domain"/>
    <property type="match status" value="1"/>
</dbReference>
<dbReference type="PANTHER" id="PTHR42879">
    <property type="entry name" value="3-OXOACYL-(ACYL-CARRIER-PROTEIN) REDUCTASE"/>
    <property type="match status" value="1"/>
</dbReference>
<dbReference type="InterPro" id="IPR050259">
    <property type="entry name" value="SDR"/>
</dbReference>
<dbReference type="Pfam" id="PF00106">
    <property type="entry name" value="adh_short"/>
    <property type="match status" value="1"/>
</dbReference>
<dbReference type="InterPro" id="IPR036291">
    <property type="entry name" value="NAD(P)-bd_dom_sf"/>
</dbReference>
<comment type="similarity">
    <text evidence="1">Belongs to the short-chain dehydrogenases/reductases (SDR) family.</text>
</comment>
<dbReference type="RefSeq" id="WP_171583830.1">
    <property type="nucleotide sequence ID" value="NZ_JAAVLX010000027.1"/>
</dbReference>
<evidence type="ECO:0000313" key="3">
    <source>
        <dbReference type="EMBL" id="NOJ44646.1"/>
    </source>
</evidence>
<feature type="non-terminal residue" evidence="3">
    <location>
        <position position="106"/>
    </location>
</feature>
<reference evidence="3 4" key="1">
    <citation type="submission" date="2020-03" db="EMBL/GenBank/DDBJ databases">
        <title>Bradyrhizobium diversity isolated from nodules of Indigofera sp.</title>
        <authorList>
            <person name="Klepa M."/>
            <person name="Helene L."/>
            <person name="Hungria M."/>
        </authorList>
    </citation>
    <scope>NUCLEOTIDE SEQUENCE [LARGE SCALE GENOMIC DNA]</scope>
    <source>
        <strain evidence="3 4">WSM 1791</strain>
    </source>
</reference>
<dbReference type="InterPro" id="IPR001509">
    <property type="entry name" value="Epimerase_deHydtase"/>
</dbReference>
<evidence type="ECO:0000259" key="2">
    <source>
        <dbReference type="Pfam" id="PF01370"/>
    </source>
</evidence>
<name>A0A7Y4GZ27_9BRAD</name>
<dbReference type="Proteomes" id="UP000544122">
    <property type="component" value="Unassembled WGS sequence"/>
</dbReference>
<accession>A0A7Y4GZ27</accession>
<dbReference type="PRINTS" id="PR00081">
    <property type="entry name" value="GDHRDH"/>
</dbReference>
<comment type="caution">
    <text evidence="3">The sequence shown here is derived from an EMBL/GenBank/DDBJ whole genome shotgun (WGS) entry which is preliminary data.</text>
</comment>
<keyword evidence="4" id="KW-1185">Reference proteome</keyword>
<dbReference type="InterPro" id="IPR002347">
    <property type="entry name" value="SDR_fam"/>
</dbReference>
<dbReference type="SUPFAM" id="SSF51735">
    <property type="entry name" value="NAD(P)-binding Rossmann-fold domains"/>
    <property type="match status" value="1"/>
</dbReference>
<sequence>MAKFDSESHQQHSHMRGWSLEGRVALVTGATGGLGKAIVAELCERGADVHGVDVVGDGVFHADLTTASGNRDMVAHILKTAGRLDILVLNAGLQFMAPFDQFPDAE</sequence>
<gene>
    <name evidence="3" type="ORF">HCN58_35130</name>
</gene>
<dbReference type="Pfam" id="PF01370">
    <property type="entry name" value="Epimerase"/>
    <property type="match status" value="1"/>
</dbReference>
<dbReference type="AlphaFoldDB" id="A0A7Y4GZ27"/>
<dbReference type="PANTHER" id="PTHR42879:SF2">
    <property type="entry name" value="3-OXOACYL-[ACYL-CARRIER-PROTEIN] REDUCTASE FABG"/>
    <property type="match status" value="1"/>
</dbReference>
<protein>
    <submittedName>
        <fullName evidence="3">SDR family NAD(P)-dependent oxidoreductase</fullName>
    </submittedName>
</protein>
<evidence type="ECO:0000313" key="4">
    <source>
        <dbReference type="Proteomes" id="UP000544122"/>
    </source>
</evidence>